<accession>A0A8J2XD64</accession>
<dbReference type="PROSITE" id="PS51257">
    <property type="entry name" value="PROKAR_LIPOPROTEIN"/>
    <property type="match status" value="1"/>
</dbReference>
<feature type="chain" id="PRO_5039368100" description="Lipoprotein" evidence="1">
    <location>
        <begin position="20"/>
        <end position="242"/>
    </location>
</feature>
<protein>
    <recommendedName>
        <fullName evidence="4">Lipoprotein</fullName>
    </recommendedName>
</protein>
<dbReference type="Proteomes" id="UP000616114">
    <property type="component" value="Unassembled WGS sequence"/>
</dbReference>
<organism evidence="2 3">
    <name type="scientific">Sediminivirga luteola</name>
    <dbReference type="NCBI Taxonomy" id="1774748"/>
    <lineage>
        <taxon>Bacteria</taxon>
        <taxon>Bacillati</taxon>
        <taxon>Actinomycetota</taxon>
        <taxon>Actinomycetes</taxon>
        <taxon>Micrococcales</taxon>
        <taxon>Brevibacteriaceae</taxon>
        <taxon>Sediminivirga</taxon>
    </lineage>
</organism>
<sequence length="242" mass="27202">MSRIFPGWRALGLAAAALAAGFTLSGCSLLEDPYETAPAEKEIDTHTPQANPFATTPPGVCPEPWRSLENRVMTPRGFVNPSLTPIFAGDPDMADVTYHDRYDEYSEETDPRRALLVVSLDETYSEWFEPDHLEDISLTPIERDKTYQICGEPLDVEITYIGMEESTGQFDAAGVWEVSADEPFFSREDEVNVQLRILDTNIEGRADGRYVKRPPATDLSWEGATMAAAFHYLEFYYENRGN</sequence>
<keyword evidence="3" id="KW-1185">Reference proteome</keyword>
<gene>
    <name evidence="2" type="ORF">GCM10011333_04390</name>
</gene>
<name>A0A8J2XD64_9MICO</name>
<keyword evidence="1" id="KW-0732">Signal</keyword>
<dbReference type="EMBL" id="BMFY01000002">
    <property type="protein sequence ID" value="GGA04870.1"/>
    <property type="molecule type" value="Genomic_DNA"/>
</dbReference>
<comment type="caution">
    <text evidence="2">The sequence shown here is derived from an EMBL/GenBank/DDBJ whole genome shotgun (WGS) entry which is preliminary data.</text>
</comment>
<evidence type="ECO:0000313" key="3">
    <source>
        <dbReference type="Proteomes" id="UP000616114"/>
    </source>
</evidence>
<feature type="signal peptide" evidence="1">
    <location>
        <begin position="1"/>
        <end position="19"/>
    </location>
</feature>
<dbReference type="AlphaFoldDB" id="A0A8J2XD64"/>
<proteinExistence type="predicted"/>
<reference evidence="2" key="1">
    <citation type="journal article" date="2014" name="Int. J. Syst. Evol. Microbiol.">
        <title>Complete genome sequence of Corynebacterium casei LMG S-19264T (=DSM 44701T), isolated from a smear-ripened cheese.</title>
        <authorList>
            <consortium name="US DOE Joint Genome Institute (JGI-PGF)"/>
            <person name="Walter F."/>
            <person name="Albersmeier A."/>
            <person name="Kalinowski J."/>
            <person name="Ruckert C."/>
        </authorList>
    </citation>
    <scope>NUCLEOTIDE SEQUENCE</scope>
    <source>
        <strain evidence="2">CGMCC 1.12785</strain>
    </source>
</reference>
<reference evidence="2" key="2">
    <citation type="submission" date="2020-09" db="EMBL/GenBank/DDBJ databases">
        <authorList>
            <person name="Sun Q."/>
            <person name="Zhou Y."/>
        </authorList>
    </citation>
    <scope>NUCLEOTIDE SEQUENCE</scope>
    <source>
        <strain evidence="2">CGMCC 1.12785</strain>
    </source>
</reference>
<evidence type="ECO:0000313" key="2">
    <source>
        <dbReference type="EMBL" id="GGA04870.1"/>
    </source>
</evidence>
<evidence type="ECO:0008006" key="4">
    <source>
        <dbReference type="Google" id="ProtNLM"/>
    </source>
</evidence>
<evidence type="ECO:0000256" key="1">
    <source>
        <dbReference type="SAM" id="SignalP"/>
    </source>
</evidence>